<proteinExistence type="predicted"/>
<comment type="caution">
    <text evidence="1">The sequence shown here is derived from an EMBL/GenBank/DDBJ whole genome shotgun (WGS) entry which is preliminary data.</text>
</comment>
<organism evidence="1 2">
    <name type="scientific">Lojkania enalia</name>
    <dbReference type="NCBI Taxonomy" id="147567"/>
    <lineage>
        <taxon>Eukaryota</taxon>
        <taxon>Fungi</taxon>
        <taxon>Dikarya</taxon>
        <taxon>Ascomycota</taxon>
        <taxon>Pezizomycotina</taxon>
        <taxon>Dothideomycetes</taxon>
        <taxon>Pleosporomycetidae</taxon>
        <taxon>Pleosporales</taxon>
        <taxon>Pleosporales incertae sedis</taxon>
        <taxon>Lojkania</taxon>
    </lineage>
</organism>
<evidence type="ECO:0000313" key="1">
    <source>
        <dbReference type="EMBL" id="KAF2262872.1"/>
    </source>
</evidence>
<dbReference type="EMBL" id="ML986634">
    <property type="protein sequence ID" value="KAF2262872.1"/>
    <property type="molecule type" value="Genomic_DNA"/>
</dbReference>
<name>A0A9P4N1Y4_9PLEO</name>
<protein>
    <submittedName>
        <fullName evidence="1">Uncharacterized protein</fullName>
    </submittedName>
</protein>
<reference evidence="2" key="1">
    <citation type="journal article" date="2020" name="Stud. Mycol.">
        <title>101 Dothideomycetes genomes: A test case for predicting lifestyles and emergence of pathogens.</title>
        <authorList>
            <person name="Haridas S."/>
            <person name="Albert R."/>
            <person name="Binder M."/>
            <person name="Bloem J."/>
            <person name="LaButti K."/>
            <person name="Salamov A."/>
            <person name="Andreopoulos B."/>
            <person name="Baker S."/>
            <person name="Barry K."/>
            <person name="Bills G."/>
            <person name="Bluhm B."/>
            <person name="Cannon C."/>
            <person name="Castanera R."/>
            <person name="Culley D."/>
            <person name="Daum C."/>
            <person name="Ezra D."/>
            <person name="Gonzalez J."/>
            <person name="Henrissat B."/>
            <person name="Kuo A."/>
            <person name="Liang C."/>
            <person name="Lipzen A."/>
            <person name="Lutzoni F."/>
            <person name="Magnuson J."/>
            <person name="Mondo S."/>
            <person name="Nolan M."/>
            <person name="Ohm R."/>
            <person name="Pangilinan J."/>
            <person name="Park H.-J."/>
            <person name="Ramirez L."/>
            <person name="Alfaro M."/>
            <person name="Sun H."/>
            <person name="Tritt A."/>
            <person name="Yoshinaga Y."/>
            <person name="Zwiers L.-H."/>
            <person name="Turgeon B."/>
            <person name="Goodwin S."/>
            <person name="Spatafora J."/>
            <person name="Crous P."/>
            <person name="Grigoriev I."/>
        </authorList>
    </citation>
    <scope>NUCLEOTIDE SEQUENCE [LARGE SCALE GENOMIC DNA]</scope>
    <source>
        <strain evidence="2">CBS 304.66</strain>
    </source>
</reference>
<sequence>MGNNQLSLEGILISRAQRRQLCSFKNDGIPSLRPKKLWVNRIALHFSSGTPLAQLSKPNTPQGLPATTTAHLFFTPSGCILSRAHGKGCLRPASPMHIASFTRRLGAAEEIHATETGFTSAFGVQQSKAIARDHPPLFAHGGCGSSRIEGVALARRRLWNLWLRYILWIEYLDEHDASSSFSIDIFLKRKNRPLNCMRVPLSVYLQRTFQRPISIYLTDFDAIRYLGR</sequence>
<accession>A0A9P4N1Y4</accession>
<keyword evidence="2" id="KW-1185">Reference proteome</keyword>
<dbReference type="Proteomes" id="UP000800093">
    <property type="component" value="Unassembled WGS sequence"/>
</dbReference>
<gene>
    <name evidence="1" type="ORF">CC78DRAFT_534418</name>
</gene>
<evidence type="ECO:0000313" key="2">
    <source>
        <dbReference type="Proteomes" id="UP000800093"/>
    </source>
</evidence>
<dbReference type="AlphaFoldDB" id="A0A9P4N1Y4"/>